<dbReference type="GO" id="GO:0005634">
    <property type="term" value="C:nucleus"/>
    <property type="evidence" value="ECO:0007669"/>
    <property type="project" value="UniProtKB-SubCell"/>
</dbReference>
<feature type="region of interest" description="Disordered" evidence="3">
    <location>
        <begin position="1"/>
        <end position="51"/>
    </location>
</feature>
<evidence type="ECO:0000256" key="2">
    <source>
        <dbReference type="RuleBase" id="RU369057"/>
    </source>
</evidence>
<comment type="similarity">
    <text evidence="1 2">Belongs to the DSS1/SEM1 family.</text>
</comment>
<evidence type="ECO:0000256" key="3">
    <source>
        <dbReference type="SAM" id="MobiDB-lite"/>
    </source>
</evidence>
<comment type="caution">
    <text evidence="4">The sequence shown here is derived from an EMBL/GenBank/DDBJ whole genome shotgun (WGS) entry which is preliminary data.</text>
</comment>
<comment type="subcellular location">
    <subcellularLocation>
        <location evidence="2">Nucleus</location>
    </subcellularLocation>
</comment>
<keyword evidence="2" id="KW-0539">Nucleus</keyword>
<dbReference type="Proteomes" id="UP001377567">
    <property type="component" value="Unassembled WGS sequence"/>
</dbReference>
<dbReference type="PANTHER" id="PTHR16771:SF0">
    <property type="entry name" value="26S PROTEASOME COMPLEX SUBUNIT SEM1"/>
    <property type="match status" value="1"/>
</dbReference>
<feature type="compositionally biased region" description="Acidic residues" evidence="3">
    <location>
        <begin position="31"/>
        <end position="40"/>
    </location>
</feature>
<comment type="function">
    <text evidence="2">Component of the 26S proteasome, a multiprotein complex involved in the ATP-dependent degradation of ubiquitinated proteins.</text>
</comment>
<gene>
    <name evidence="4" type="ORF">DAKH74_053980</name>
</gene>
<reference evidence="4 5" key="1">
    <citation type="journal article" date="2023" name="Elife">
        <title>Identification of key yeast species and microbe-microbe interactions impacting larval growth of Drosophila in the wild.</title>
        <authorList>
            <person name="Mure A."/>
            <person name="Sugiura Y."/>
            <person name="Maeda R."/>
            <person name="Honda K."/>
            <person name="Sakurai N."/>
            <person name="Takahashi Y."/>
            <person name="Watada M."/>
            <person name="Katoh T."/>
            <person name="Gotoh A."/>
            <person name="Gotoh Y."/>
            <person name="Taniguchi I."/>
            <person name="Nakamura K."/>
            <person name="Hayashi T."/>
            <person name="Katayama T."/>
            <person name="Uemura T."/>
            <person name="Hattori Y."/>
        </authorList>
    </citation>
    <scope>NUCLEOTIDE SEQUENCE [LARGE SCALE GENOMIC DNA]</scope>
    <source>
        <strain evidence="4 5">KH-74</strain>
    </source>
</reference>
<organism evidence="4 5">
    <name type="scientific">Maudiozyma humilis</name>
    <name type="common">Sour dough yeast</name>
    <name type="synonym">Kazachstania humilis</name>
    <dbReference type="NCBI Taxonomy" id="51915"/>
    <lineage>
        <taxon>Eukaryota</taxon>
        <taxon>Fungi</taxon>
        <taxon>Dikarya</taxon>
        <taxon>Ascomycota</taxon>
        <taxon>Saccharomycotina</taxon>
        <taxon>Saccharomycetes</taxon>
        <taxon>Saccharomycetales</taxon>
        <taxon>Saccharomycetaceae</taxon>
        <taxon>Maudiozyma</taxon>
    </lineage>
</organism>
<dbReference type="GO" id="GO:0006406">
    <property type="term" value="P:mRNA export from nucleus"/>
    <property type="evidence" value="ECO:0007669"/>
    <property type="project" value="UniProtKB-UniRule"/>
</dbReference>
<evidence type="ECO:0000313" key="5">
    <source>
        <dbReference type="Proteomes" id="UP001377567"/>
    </source>
</evidence>
<dbReference type="PANTHER" id="PTHR16771">
    <property type="entry name" value="26 PROTEASOME COMPLEX SUBUNIT DSS1"/>
    <property type="match status" value="1"/>
</dbReference>
<dbReference type="Pfam" id="PF05160">
    <property type="entry name" value="DSS1_SEM1"/>
    <property type="match status" value="1"/>
</dbReference>
<dbReference type="GO" id="GO:0008541">
    <property type="term" value="C:proteasome regulatory particle, lid subcomplex"/>
    <property type="evidence" value="ECO:0007669"/>
    <property type="project" value="UniProtKB-UniRule"/>
</dbReference>
<accession>A0AAV5S7M0</accession>
<evidence type="ECO:0000256" key="1">
    <source>
        <dbReference type="ARBA" id="ARBA00034491"/>
    </source>
</evidence>
<dbReference type="InterPro" id="IPR007834">
    <property type="entry name" value="DSS1_SEM1"/>
</dbReference>
<dbReference type="Gene3D" id="6.10.250.1210">
    <property type="match status" value="1"/>
</dbReference>
<dbReference type="GO" id="GO:0043248">
    <property type="term" value="P:proteasome assembly"/>
    <property type="evidence" value="ECO:0007669"/>
    <property type="project" value="UniProtKB-UniRule"/>
</dbReference>
<dbReference type="GO" id="GO:0000724">
    <property type="term" value="P:double-strand break repair via homologous recombination"/>
    <property type="evidence" value="ECO:0007669"/>
    <property type="project" value="TreeGrafter"/>
</dbReference>
<proteinExistence type="inferred from homology"/>
<protein>
    <recommendedName>
        <fullName evidence="2">26S proteasome complex subunit SEM1</fullName>
    </recommendedName>
</protein>
<evidence type="ECO:0000313" key="4">
    <source>
        <dbReference type="EMBL" id="GMM58781.1"/>
    </source>
</evidence>
<name>A0AAV5S7M0_MAUHU</name>
<dbReference type="CDD" id="cd13768">
    <property type="entry name" value="DSS1_Sem1"/>
    <property type="match status" value="1"/>
</dbReference>
<dbReference type="SMART" id="SM01385">
    <property type="entry name" value="DSS1_SEM1"/>
    <property type="match status" value="1"/>
</dbReference>
<sequence>MSSTTEKAVAMSKEDTVSKESPAASNRKSLEEDDEFEDFPADQWPAGTSLKDTNEFHTNLWEESWDDVEVDDNFTNDLRAEISRYKQEHQA</sequence>
<keyword evidence="5" id="KW-1185">Reference proteome</keyword>
<dbReference type="EMBL" id="BTGD01000025">
    <property type="protein sequence ID" value="GMM58781.1"/>
    <property type="molecule type" value="Genomic_DNA"/>
</dbReference>
<dbReference type="AlphaFoldDB" id="A0AAV5S7M0"/>
<keyword evidence="2 4" id="KW-0647">Proteasome</keyword>